<dbReference type="InterPro" id="IPR058533">
    <property type="entry name" value="Cation_efflux_TM"/>
</dbReference>
<dbReference type="GO" id="GO:0098771">
    <property type="term" value="P:inorganic ion homeostasis"/>
    <property type="evidence" value="ECO:0007669"/>
    <property type="project" value="UniProtKB-ARBA"/>
</dbReference>
<dbReference type="VEuPathDB" id="FungiDB:I302_07393"/>
<name>A0A1B9FWA5_9TREE</name>
<proteinExistence type="predicted"/>
<feature type="region of interest" description="Disordered" evidence="6">
    <location>
        <begin position="1"/>
        <end position="45"/>
    </location>
</feature>
<evidence type="ECO:0000256" key="6">
    <source>
        <dbReference type="SAM" id="MobiDB-lite"/>
    </source>
</evidence>
<reference evidence="10" key="1">
    <citation type="submission" date="2013-07" db="EMBL/GenBank/DDBJ databases">
        <title>The Genome Sequence of Cryptococcus bestiolae CBS10118.</title>
        <authorList>
            <consortium name="The Broad Institute Genome Sequencing Platform"/>
            <person name="Cuomo C."/>
            <person name="Litvintseva A."/>
            <person name="Chen Y."/>
            <person name="Heitman J."/>
            <person name="Sun S."/>
            <person name="Springer D."/>
            <person name="Dromer F."/>
            <person name="Young S.K."/>
            <person name="Zeng Q."/>
            <person name="Gargeya S."/>
            <person name="Fitzgerald M."/>
            <person name="Abouelleil A."/>
            <person name="Alvarado L."/>
            <person name="Berlin A.M."/>
            <person name="Chapman S.B."/>
            <person name="Dewar J."/>
            <person name="Goldberg J."/>
            <person name="Griggs A."/>
            <person name="Gujja S."/>
            <person name="Hansen M."/>
            <person name="Howarth C."/>
            <person name="Imamovic A."/>
            <person name="Larimer J."/>
            <person name="McCowan C."/>
            <person name="Murphy C."/>
            <person name="Pearson M."/>
            <person name="Priest M."/>
            <person name="Roberts A."/>
            <person name="Saif S."/>
            <person name="Shea T."/>
            <person name="Sykes S."/>
            <person name="Wortman J."/>
            <person name="Nusbaum C."/>
            <person name="Birren B."/>
        </authorList>
    </citation>
    <scope>NUCLEOTIDE SEQUENCE [LARGE SCALE GENOMIC DNA]</scope>
    <source>
        <strain evidence="10">CBS 10118</strain>
    </source>
</reference>
<sequence length="454" mass="50617">MTSNTDPKGKAKAKAKATDMSTTTTTEIQPQATTSRPASIGERPDDLELMGIPSVVSREAGERDPLLLRDRLISDAHLEEIRQRKKGGKLADFYETQNSRINDLLKPLHTLSQEAEQDAADNALKVKLAVNISFAANTALAILQLYAAISSGSLALFASCVDAVDPFANLILWLAHRASDRAEEKKWPVRGSRFETTDGEYIVYGSIMGGVNVILIVMSIQEFVTHKGDDLQKFHLPSIVAVCVAFAVKFALFIYCMAIRKSSSQVQVLWEDHRNDLLTNGFGILTAAGGAKLAWWIDPMGATIIAICIITVWTRTVYEQFTFLAGIAAPTEFINLVTYKALTFSEHITSVDTVRVYHSGPNYFVEVDIVLPPDMLLWKAHDIAQELQDQIERLKEVDRCFVHVDHEVDHKPVSDFFCFEFLGGKDTVEMKDCIWVWVMADLAAGCRNIERTFR</sequence>
<protein>
    <submittedName>
        <fullName evidence="10">Cation diffusion facilitator 1</fullName>
    </submittedName>
</protein>
<dbReference type="Gene3D" id="1.20.1510.10">
    <property type="entry name" value="Cation efflux protein transmembrane domain"/>
    <property type="match status" value="1"/>
</dbReference>
<dbReference type="Pfam" id="PF01545">
    <property type="entry name" value="Cation_efflux"/>
    <property type="match status" value="1"/>
</dbReference>
<feature type="compositionally biased region" description="Polar residues" evidence="6">
    <location>
        <begin position="27"/>
        <end position="37"/>
    </location>
</feature>
<evidence type="ECO:0000256" key="5">
    <source>
        <dbReference type="ARBA" id="ARBA00023136"/>
    </source>
</evidence>
<dbReference type="InterPro" id="IPR050291">
    <property type="entry name" value="CDF_Transporter"/>
</dbReference>
<comment type="subcellular location">
    <subcellularLocation>
        <location evidence="1">Membrane</location>
        <topology evidence="1">Multi-pass membrane protein</topology>
    </subcellularLocation>
</comment>
<evidence type="ECO:0000256" key="7">
    <source>
        <dbReference type="SAM" id="Phobius"/>
    </source>
</evidence>
<reference evidence="10" key="2">
    <citation type="submission" date="2014-01" db="EMBL/GenBank/DDBJ databases">
        <title>Evolution of pathogenesis and genome organization in the Tremellales.</title>
        <authorList>
            <person name="Cuomo C."/>
            <person name="Litvintseva A."/>
            <person name="Heitman J."/>
            <person name="Chen Y."/>
            <person name="Sun S."/>
            <person name="Springer D."/>
            <person name="Dromer F."/>
            <person name="Young S."/>
            <person name="Zeng Q."/>
            <person name="Chapman S."/>
            <person name="Gujja S."/>
            <person name="Saif S."/>
            <person name="Birren B."/>
        </authorList>
    </citation>
    <scope>NUCLEOTIDE SEQUENCE</scope>
    <source>
        <strain evidence="10">CBS 10118</strain>
    </source>
</reference>
<dbReference type="SUPFAM" id="SSF160240">
    <property type="entry name" value="Cation efflux protein cytoplasmic domain-like"/>
    <property type="match status" value="1"/>
</dbReference>
<dbReference type="NCBIfam" id="TIGR01297">
    <property type="entry name" value="CDF"/>
    <property type="match status" value="1"/>
</dbReference>
<dbReference type="GO" id="GO:0030003">
    <property type="term" value="P:intracellular monoatomic cation homeostasis"/>
    <property type="evidence" value="ECO:0007669"/>
    <property type="project" value="UniProtKB-ARBA"/>
</dbReference>
<feature type="transmembrane region" description="Helical" evidence="7">
    <location>
        <begin position="155"/>
        <end position="175"/>
    </location>
</feature>
<evidence type="ECO:0000259" key="9">
    <source>
        <dbReference type="Pfam" id="PF16916"/>
    </source>
</evidence>
<gene>
    <name evidence="10" type="ORF">I302_07393</name>
</gene>
<dbReference type="GO" id="GO:0008324">
    <property type="term" value="F:monoatomic cation transmembrane transporter activity"/>
    <property type="evidence" value="ECO:0007669"/>
    <property type="project" value="InterPro"/>
</dbReference>
<evidence type="ECO:0000256" key="1">
    <source>
        <dbReference type="ARBA" id="ARBA00004141"/>
    </source>
</evidence>
<dbReference type="PANTHER" id="PTHR43840:SF12">
    <property type="entry name" value="CATION DIFFUSION FACILITATOR 1 (AFU_ORTHOLOGUE AFUA_1G14440)"/>
    <property type="match status" value="1"/>
</dbReference>
<dbReference type="OrthoDB" id="78296at2759"/>
<dbReference type="FunFam" id="1.20.1510.10:FF:000005">
    <property type="entry name" value="Putative Cation diffusion facilitator 1"/>
    <property type="match status" value="1"/>
</dbReference>
<evidence type="ECO:0000256" key="2">
    <source>
        <dbReference type="ARBA" id="ARBA00022448"/>
    </source>
</evidence>
<evidence type="ECO:0000256" key="3">
    <source>
        <dbReference type="ARBA" id="ARBA00022692"/>
    </source>
</evidence>
<feature type="transmembrane region" description="Helical" evidence="7">
    <location>
        <begin position="301"/>
        <end position="318"/>
    </location>
</feature>
<feature type="transmembrane region" description="Helical" evidence="7">
    <location>
        <begin position="201"/>
        <end position="224"/>
    </location>
</feature>
<dbReference type="STRING" id="1296100.A0A1B9FWA5"/>
<organism evidence="10">
    <name type="scientific">Kwoniella bestiolae CBS 10118</name>
    <dbReference type="NCBI Taxonomy" id="1296100"/>
    <lineage>
        <taxon>Eukaryota</taxon>
        <taxon>Fungi</taxon>
        <taxon>Dikarya</taxon>
        <taxon>Basidiomycota</taxon>
        <taxon>Agaricomycotina</taxon>
        <taxon>Tremellomycetes</taxon>
        <taxon>Tremellales</taxon>
        <taxon>Cryptococcaceae</taxon>
        <taxon>Kwoniella</taxon>
    </lineage>
</organism>
<accession>A0A1B9FWA5</accession>
<evidence type="ECO:0000256" key="4">
    <source>
        <dbReference type="ARBA" id="ARBA00022989"/>
    </source>
</evidence>
<dbReference type="PANTHER" id="PTHR43840">
    <property type="entry name" value="MITOCHONDRIAL METAL TRANSPORTER 1-RELATED"/>
    <property type="match status" value="1"/>
</dbReference>
<feature type="domain" description="Cation efflux protein transmembrane" evidence="8">
    <location>
        <begin position="132"/>
        <end position="322"/>
    </location>
</feature>
<dbReference type="Gene3D" id="3.30.70.1350">
    <property type="entry name" value="Cation efflux protein, cytoplasmic domain"/>
    <property type="match status" value="1"/>
</dbReference>
<keyword evidence="3 7" id="KW-0812">Transmembrane</keyword>
<dbReference type="InterPro" id="IPR036837">
    <property type="entry name" value="Cation_efflux_CTD_sf"/>
</dbReference>
<keyword evidence="5 7" id="KW-0472">Membrane</keyword>
<dbReference type="InterPro" id="IPR002524">
    <property type="entry name" value="Cation_efflux"/>
</dbReference>
<evidence type="ECO:0000313" key="10">
    <source>
        <dbReference type="EMBL" id="OCF23043.1"/>
    </source>
</evidence>
<keyword evidence="2" id="KW-0813">Transport</keyword>
<dbReference type="InterPro" id="IPR027470">
    <property type="entry name" value="Cation_efflux_CTD"/>
</dbReference>
<feature type="transmembrane region" description="Helical" evidence="7">
    <location>
        <begin position="128"/>
        <end position="149"/>
    </location>
</feature>
<dbReference type="GO" id="GO:0016020">
    <property type="term" value="C:membrane"/>
    <property type="evidence" value="ECO:0007669"/>
    <property type="project" value="UniProtKB-SubCell"/>
</dbReference>
<dbReference type="EMBL" id="KI894024">
    <property type="protein sequence ID" value="OCF23043.1"/>
    <property type="molecule type" value="Genomic_DNA"/>
</dbReference>
<dbReference type="Pfam" id="PF16916">
    <property type="entry name" value="ZT_dimer"/>
    <property type="match status" value="1"/>
</dbReference>
<feature type="domain" description="Cation efflux protein cytoplasmic" evidence="9">
    <location>
        <begin position="340"/>
        <end position="406"/>
    </location>
</feature>
<evidence type="ECO:0000259" key="8">
    <source>
        <dbReference type="Pfam" id="PF01545"/>
    </source>
</evidence>
<dbReference type="InterPro" id="IPR027469">
    <property type="entry name" value="Cation_efflux_TMD_sf"/>
</dbReference>
<keyword evidence="4 7" id="KW-1133">Transmembrane helix</keyword>
<dbReference type="SUPFAM" id="SSF161111">
    <property type="entry name" value="Cation efflux protein transmembrane domain-like"/>
    <property type="match status" value="1"/>
</dbReference>
<dbReference type="AlphaFoldDB" id="A0A1B9FWA5"/>
<feature type="transmembrane region" description="Helical" evidence="7">
    <location>
        <begin position="236"/>
        <end position="256"/>
    </location>
</feature>